<accession>A0AAN8PPA1</accession>
<proteinExistence type="predicted"/>
<dbReference type="EMBL" id="JAZGQO010000010">
    <property type="protein sequence ID" value="KAK6175271.1"/>
    <property type="molecule type" value="Genomic_DNA"/>
</dbReference>
<evidence type="ECO:0000256" key="1">
    <source>
        <dbReference type="SAM" id="SignalP"/>
    </source>
</evidence>
<evidence type="ECO:0000313" key="2">
    <source>
        <dbReference type="EMBL" id="KAK6175271.1"/>
    </source>
</evidence>
<keyword evidence="3" id="KW-1185">Reference proteome</keyword>
<protein>
    <recommendedName>
        <fullName evidence="4">MANSC domain-containing protein</fullName>
    </recommendedName>
</protein>
<dbReference type="Proteomes" id="UP001347796">
    <property type="component" value="Unassembled WGS sequence"/>
</dbReference>
<comment type="caution">
    <text evidence="2">The sequence shown here is derived from an EMBL/GenBank/DDBJ whole genome shotgun (WGS) entry which is preliminary data.</text>
</comment>
<keyword evidence="1" id="KW-0732">Signal</keyword>
<dbReference type="AlphaFoldDB" id="A0AAN8PPA1"/>
<organism evidence="2 3">
    <name type="scientific">Patella caerulea</name>
    <name type="common">Rayed Mediterranean limpet</name>
    <dbReference type="NCBI Taxonomy" id="87958"/>
    <lineage>
        <taxon>Eukaryota</taxon>
        <taxon>Metazoa</taxon>
        <taxon>Spiralia</taxon>
        <taxon>Lophotrochozoa</taxon>
        <taxon>Mollusca</taxon>
        <taxon>Gastropoda</taxon>
        <taxon>Patellogastropoda</taxon>
        <taxon>Patelloidea</taxon>
        <taxon>Patellidae</taxon>
        <taxon>Patella</taxon>
    </lineage>
</organism>
<reference evidence="2 3" key="1">
    <citation type="submission" date="2024-01" db="EMBL/GenBank/DDBJ databases">
        <title>The genome of the rayed Mediterranean limpet Patella caerulea (Linnaeus, 1758).</title>
        <authorList>
            <person name="Anh-Thu Weber A."/>
            <person name="Halstead-Nussloch G."/>
        </authorList>
    </citation>
    <scope>NUCLEOTIDE SEQUENCE [LARGE SCALE GENOMIC DNA]</scope>
    <source>
        <strain evidence="2">AATW-2023a</strain>
        <tissue evidence="2">Whole specimen</tissue>
    </source>
</reference>
<sequence length="118" mass="12852">MLTLTLISVCAALGYQVTASREDSDDPDTGGMIRIESFSTHSTSYQILSSMTIKDPDICISNCLENPECDVTVVCSFSCSPLTVCFHVKGNVFRNVCTSKSLTGCYAKPRVSIHFKLV</sequence>
<name>A0AAN8PPA1_PATCE</name>
<evidence type="ECO:0008006" key="4">
    <source>
        <dbReference type="Google" id="ProtNLM"/>
    </source>
</evidence>
<feature type="chain" id="PRO_5042967525" description="MANSC domain-containing protein" evidence="1">
    <location>
        <begin position="20"/>
        <end position="118"/>
    </location>
</feature>
<gene>
    <name evidence="2" type="ORF">SNE40_013768</name>
</gene>
<evidence type="ECO:0000313" key="3">
    <source>
        <dbReference type="Proteomes" id="UP001347796"/>
    </source>
</evidence>
<feature type="signal peptide" evidence="1">
    <location>
        <begin position="1"/>
        <end position="19"/>
    </location>
</feature>